<dbReference type="Gene3D" id="2.60.40.790">
    <property type="match status" value="1"/>
</dbReference>
<accession>A0A9Q1CXU4</accession>
<dbReference type="PROSITE" id="PS50005">
    <property type="entry name" value="TPR"/>
    <property type="match status" value="1"/>
</dbReference>
<evidence type="ECO:0000256" key="5">
    <source>
        <dbReference type="ARBA" id="ARBA00022803"/>
    </source>
</evidence>
<keyword evidence="4" id="KW-0677">Repeat</keyword>
<evidence type="ECO:0000256" key="3">
    <source>
        <dbReference type="ARBA" id="ARBA00022490"/>
    </source>
</evidence>
<dbReference type="SUPFAM" id="SSF48452">
    <property type="entry name" value="TPR-like"/>
    <property type="match status" value="1"/>
</dbReference>
<keyword evidence="6" id="KW-0524">Neurogenesis</keyword>
<feature type="coiled-coil region" evidence="12">
    <location>
        <begin position="105"/>
        <end position="167"/>
    </location>
</feature>
<keyword evidence="8" id="KW-0966">Cell projection</keyword>
<feature type="domain" description="CS" evidence="13">
    <location>
        <begin position="3"/>
        <end position="87"/>
    </location>
</feature>
<keyword evidence="15" id="KW-1185">Reference proteome</keyword>
<evidence type="ECO:0000256" key="9">
    <source>
        <dbReference type="ARBA" id="ARBA00024190"/>
    </source>
</evidence>
<dbReference type="GO" id="GO:0003351">
    <property type="term" value="P:epithelial cilium movement involved in extracellular fluid movement"/>
    <property type="evidence" value="ECO:0007669"/>
    <property type="project" value="TreeGrafter"/>
</dbReference>
<dbReference type="GO" id="GO:0030331">
    <property type="term" value="F:nuclear estrogen receptor binding"/>
    <property type="evidence" value="ECO:0007669"/>
    <property type="project" value="TreeGrafter"/>
</dbReference>
<dbReference type="FunFam" id="1.25.40.10:FF:000176">
    <property type="entry name" value="dynein assembly factor 4, axonemal isoform X1"/>
    <property type="match status" value="1"/>
</dbReference>
<evidence type="ECO:0000256" key="12">
    <source>
        <dbReference type="SAM" id="Coils"/>
    </source>
</evidence>
<evidence type="ECO:0000256" key="4">
    <source>
        <dbReference type="ARBA" id="ARBA00022737"/>
    </source>
</evidence>
<reference evidence="14" key="1">
    <citation type="journal article" date="2023" name="Science">
        <title>Genome structures resolve the early diversification of teleost fishes.</title>
        <authorList>
            <person name="Parey E."/>
            <person name="Louis A."/>
            <person name="Montfort J."/>
            <person name="Bouchez O."/>
            <person name="Roques C."/>
            <person name="Iampietro C."/>
            <person name="Lluch J."/>
            <person name="Castinel A."/>
            <person name="Donnadieu C."/>
            <person name="Desvignes T."/>
            <person name="Floi Bucao C."/>
            <person name="Jouanno E."/>
            <person name="Wen M."/>
            <person name="Mejri S."/>
            <person name="Dirks R."/>
            <person name="Jansen H."/>
            <person name="Henkel C."/>
            <person name="Chen W.J."/>
            <person name="Zahm M."/>
            <person name="Cabau C."/>
            <person name="Klopp C."/>
            <person name="Thompson A.W."/>
            <person name="Robinson-Rechavi M."/>
            <person name="Braasch I."/>
            <person name="Lecointre G."/>
            <person name="Bobe J."/>
            <person name="Postlethwait J.H."/>
            <person name="Berthelot C."/>
            <person name="Roest Crollius H."/>
            <person name="Guiguen Y."/>
        </authorList>
    </citation>
    <scope>NUCLEOTIDE SEQUENCE</scope>
    <source>
        <strain evidence="14">Concon-B</strain>
    </source>
</reference>
<dbReference type="Gene3D" id="1.25.40.10">
    <property type="entry name" value="Tetratricopeptide repeat domain"/>
    <property type="match status" value="1"/>
</dbReference>
<comment type="subcellular location">
    <subcellularLocation>
        <location evidence="2">Cell projection</location>
        <location evidence="2">Neuron projection</location>
    </subcellularLocation>
    <subcellularLocation>
        <location evidence="9">Dynein axonemal particle</location>
    </subcellularLocation>
    <subcellularLocation>
        <location evidence="1">Nucleus</location>
    </subcellularLocation>
</comment>
<dbReference type="CDD" id="cd06469">
    <property type="entry name" value="p23_DYX1C1_like"/>
    <property type="match status" value="1"/>
</dbReference>
<dbReference type="InterPro" id="IPR052004">
    <property type="entry name" value="Dynein_assembly_factor_4"/>
</dbReference>
<keyword evidence="3" id="KW-0963">Cytoplasm</keyword>
<keyword evidence="7" id="KW-0539">Nucleus</keyword>
<dbReference type="SUPFAM" id="SSF49764">
    <property type="entry name" value="HSP20-like chaperones"/>
    <property type="match status" value="1"/>
</dbReference>
<dbReference type="AlphaFoldDB" id="A0A9Q1CXU4"/>
<dbReference type="InterPro" id="IPR008978">
    <property type="entry name" value="HSP20-like_chaperone"/>
</dbReference>
<evidence type="ECO:0000313" key="14">
    <source>
        <dbReference type="EMBL" id="KAJ8252417.1"/>
    </source>
</evidence>
<dbReference type="GO" id="GO:0120293">
    <property type="term" value="C:dynein axonemal particle"/>
    <property type="evidence" value="ECO:0007669"/>
    <property type="project" value="UniProtKB-SubCell"/>
</dbReference>
<evidence type="ECO:0000256" key="10">
    <source>
        <dbReference type="ARBA" id="ARBA00024430"/>
    </source>
</evidence>
<keyword evidence="12" id="KW-0175">Coiled coil</keyword>
<dbReference type="GO" id="GO:0007399">
    <property type="term" value="P:nervous system development"/>
    <property type="evidence" value="ECO:0007669"/>
    <property type="project" value="UniProtKB-KW"/>
</dbReference>
<dbReference type="GO" id="GO:0036158">
    <property type="term" value="P:outer dynein arm assembly"/>
    <property type="evidence" value="ECO:0007669"/>
    <property type="project" value="TreeGrafter"/>
</dbReference>
<protein>
    <recommendedName>
        <fullName evidence="10">Dynein axonemal assembly factor 4</fullName>
    </recommendedName>
</protein>
<dbReference type="SMART" id="SM00028">
    <property type="entry name" value="TPR"/>
    <property type="match status" value="3"/>
</dbReference>
<dbReference type="GO" id="GO:0007368">
    <property type="term" value="P:determination of left/right symmetry"/>
    <property type="evidence" value="ECO:0007669"/>
    <property type="project" value="TreeGrafter"/>
</dbReference>
<dbReference type="InterPro" id="IPR011990">
    <property type="entry name" value="TPR-like_helical_dom_sf"/>
</dbReference>
<evidence type="ECO:0000256" key="7">
    <source>
        <dbReference type="ARBA" id="ARBA00023242"/>
    </source>
</evidence>
<dbReference type="GO" id="GO:0005634">
    <property type="term" value="C:nucleus"/>
    <property type="evidence" value="ECO:0007669"/>
    <property type="project" value="UniProtKB-SubCell"/>
</dbReference>
<dbReference type="GO" id="GO:0005576">
    <property type="term" value="C:extracellular region"/>
    <property type="evidence" value="ECO:0007669"/>
    <property type="project" value="GOC"/>
</dbReference>
<evidence type="ECO:0000259" key="13">
    <source>
        <dbReference type="PROSITE" id="PS51203"/>
    </source>
</evidence>
<sequence>MPLIVQDYSWTQSESMLYISVPLKGINPGKVDVFATDEYLKVSFPPFLFEVFLFEPIDDDKSVAQIGNGVVIFTLHKKNEGIWEQLSLKNDDKDKLKDIRLRAVLKAQEKSEADAKAEAARKQEEKKYALQSMMKLEDEERTKINKIKEEERERVSAEMEAWKIKQKQEAEKEMSQRKQIIIDEEHKKRKPNIISVSKSAENKGTVKHGCQNPSIESKQVTLPAPRCSGNIKVKFTPRVFPTALRESRVDEEEEWLKKQAEARRVSSADAAELDDLTDEERNPDWLREKGNKLFATGNYLAAVSAYNLAIQLNRNIPALYSNRAACHLKLRNLHKAIEDSSKALRLLTPAVPDNAPARLKAHLRRGTAFCELELYTEGLQDYQSALKIDPHNEAVQADAQKIRQIIEGSQEEHVQH</sequence>
<dbReference type="PANTHER" id="PTHR46492:SF1">
    <property type="entry name" value="DYNEIN AXONEMAL ASSEMBLY FACTOR 4"/>
    <property type="match status" value="1"/>
</dbReference>
<dbReference type="InterPro" id="IPR037894">
    <property type="entry name" value="CS_DYX1C1"/>
</dbReference>
<name>A0A9Q1CXU4_CONCO</name>
<dbReference type="OrthoDB" id="348005at2759"/>
<dbReference type="Pfam" id="PF04969">
    <property type="entry name" value="CS"/>
    <property type="match status" value="1"/>
</dbReference>
<dbReference type="GO" id="GO:0043005">
    <property type="term" value="C:neuron projection"/>
    <property type="evidence" value="ECO:0007669"/>
    <property type="project" value="UniProtKB-SubCell"/>
</dbReference>
<proteinExistence type="predicted"/>
<dbReference type="PROSITE" id="PS51203">
    <property type="entry name" value="CS"/>
    <property type="match status" value="1"/>
</dbReference>
<comment type="caution">
    <text evidence="14">The sequence shown here is derived from an EMBL/GenBank/DDBJ whole genome shotgun (WGS) entry which is preliminary data.</text>
</comment>
<gene>
    <name evidence="14" type="ORF">COCON_G00217290</name>
</gene>
<evidence type="ECO:0000313" key="15">
    <source>
        <dbReference type="Proteomes" id="UP001152803"/>
    </source>
</evidence>
<keyword evidence="5 11" id="KW-0802">TPR repeat</keyword>
<dbReference type="InterPro" id="IPR007052">
    <property type="entry name" value="CS_dom"/>
</dbReference>
<dbReference type="Proteomes" id="UP001152803">
    <property type="component" value="Unassembled WGS sequence"/>
</dbReference>
<evidence type="ECO:0000256" key="11">
    <source>
        <dbReference type="PROSITE-ProRule" id="PRU00339"/>
    </source>
</evidence>
<evidence type="ECO:0000256" key="8">
    <source>
        <dbReference type="ARBA" id="ARBA00023273"/>
    </source>
</evidence>
<dbReference type="GO" id="GO:0007507">
    <property type="term" value="P:heart development"/>
    <property type="evidence" value="ECO:0007669"/>
    <property type="project" value="TreeGrafter"/>
</dbReference>
<dbReference type="GO" id="GO:0036159">
    <property type="term" value="P:inner dynein arm assembly"/>
    <property type="evidence" value="ECO:0007669"/>
    <property type="project" value="TreeGrafter"/>
</dbReference>
<evidence type="ECO:0000256" key="1">
    <source>
        <dbReference type="ARBA" id="ARBA00004123"/>
    </source>
</evidence>
<dbReference type="PANTHER" id="PTHR46492">
    <property type="entry name" value="DYNEIN ASSEMBLY FACTOR 4, AXONEMAL"/>
    <property type="match status" value="1"/>
</dbReference>
<feature type="repeat" description="TPR" evidence="11">
    <location>
        <begin position="359"/>
        <end position="392"/>
    </location>
</feature>
<dbReference type="EMBL" id="JAFJMO010000017">
    <property type="protein sequence ID" value="KAJ8252417.1"/>
    <property type="molecule type" value="Genomic_DNA"/>
</dbReference>
<dbReference type="FunFam" id="2.60.40.790:FF:000015">
    <property type="entry name" value="dynein assembly factor 4, axonemal isoform X1"/>
    <property type="match status" value="1"/>
</dbReference>
<dbReference type="InterPro" id="IPR019734">
    <property type="entry name" value="TPR_rpt"/>
</dbReference>
<evidence type="ECO:0000256" key="6">
    <source>
        <dbReference type="ARBA" id="ARBA00022902"/>
    </source>
</evidence>
<evidence type="ECO:0000256" key="2">
    <source>
        <dbReference type="ARBA" id="ARBA00004487"/>
    </source>
</evidence>
<organism evidence="14 15">
    <name type="scientific">Conger conger</name>
    <name type="common">Conger eel</name>
    <name type="synonym">Muraena conger</name>
    <dbReference type="NCBI Taxonomy" id="82655"/>
    <lineage>
        <taxon>Eukaryota</taxon>
        <taxon>Metazoa</taxon>
        <taxon>Chordata</taxon>
        <taxon>Craniata</taxon>
        <taxon>Vertebrata</taxon>
        <taxon>Euteleostomi</taxon>
        <taxon>Actinopterygii</taxon>
        <taxon>Neopterygii</taxon>
        <taxon>Teleostei</taxon>
        <taxon>Anguilliformes</taxon>
        <taxon>Congridae</taxon>
        <taxon>Conger</taxon>
    </lineage>
</organism>